<organism evidence="2 3">
    <name type="scientific">Actinoallomurus bryophytorum</name>
    <dbReference type="NCBI Taxonomy" id="1490222"/>
    <lineage>
        <taxon>Bacteria</taxon>
        <taxon>Bacillati</taxon>
        <taxon>Actinomycetota</taxon>
        <taxon>Actinomycetes</taxon>
        <taxon>Streptosporangiales</taxon>
        <taxon>Thermomonosporaceae</taxon>
        <taxon>Actinoallomurus</taxon>
    </lineage>
</organism>
<dbReference type="RefSeq" id="WP_141957996.1">
    <property type="nucleotide sequence ID" value="NZ_VFOZ01000001.1"/>
</dbReference>
<dbReference type="Proteomes" id="UP000316096">
    <property type="component" value="Unassembled WGS sequence"/>
</dbReference>
<reference evidence="2 3" key="1">
    <citation type="submission" date="2019-06" db="EMBL/GenBank/DDBJ databases">
        <title>Sequencing the genomes of 1000 actinobacteria strains.</title>
        <authorList>
            <person name="Klenk H.-P."/>
        </authorList>
    </citation>
    <scope>NUCLEOTIDE SEQUENCE [LARGE SCALE GENOMIC DNA]</scope>
    <source>
        <strain evidence="2 3">DSM 102200</strain>
    </source>
</reference>
<accession>A0A543CQC8</accession>
<evidence type="ECO:0000259" key="1">
    <source>
        <dbReference type="Pfam" id="PF12770"/>
    </source>
</evidence>
<sequence length="1034" mass="111100">MTEPDAAAMAALVELSGMILDGVITTREALSRIRRDPALLAGVSVPVLAEASWVAAKESRTVGCSIAGLLHEWTVRHAYGDPAAVFASGRAFVQAATEVLMVADDHDLYRRAHEAADRMIDAARPAAAATGHLVAGMLHLAPYALESALDPREYTLGRELRRLREIWSLPRGWATGQPADTEIEELMPEPGVGLGRAVRHLATAAEGTAGVAKGEALTHLAFAAYSRHLADGGGSLADVDRWCDKAVTLLPPDGEPLACGRLLWLYVIRGRARSVALLRSAAEPLRLVLLPSGRRVDRPILLPRLDPAADGRIRTVLTGVTFLRLLAEVGLADAAREIVQTVWLLTALDPDLQAQRMFLDRAAAHCLPDDPAGCRERLLGAVPTPVSERGLSLAAVAADRIHALVCGSGAESPHPASLEAAAEAARWSGEPALSRIVVMVTNHRIRAMLTEADGEQDEWTILLLVRAVTTLTQSGNHDLAMLALDRLVSAVADLSIDWIAGIDASSMFPALVAMVRTALASLPEAGGRAAVYSLKMLLGRWSALRTASGAVSVAQFIILLKGQALAGALARPGPTRPDREMLRVLARLVPRKDIVLDGPHYPWDIRSLLHLDPEAVIGTFLHDAEQERGSTETQRLANLKRQAQRMDNARLMAHAAAAPFRPLPEVQKALPADAVLLNLLCGAFGTSVAAVHVTMMDKDRMAELPVAGPDATRFNESRTQTIWSTPAETGFESTRIIGSWLGPTIARMRRELLQDPLHRDITRAGEYELAEFVRFLSGKVLALLAEFADAGRTRLVVWPNEALYFLPLHLLPFRGGVLADHFIVTVLPSVECLFRMPPAASASQSMCAIASAAGGLPDGLPEEPSLHEQAERVAGLFGGRALTGPDATPAAALEALGTSRYLHLAAHGTQDVDAPLFARLYLAGGSLHAHQILERDLRRTELVTLSACESALLRYDFFDNLHGLAPAFLRAGAAAVVGALWPVAPEVAATFFTELYARLADGATRVDAFRHAQVHARARHSNHRDWGAFTYFGA</sequence>
<evidence type="ECO:0000313" key="3">
    <source>
        <dbReference type="Proteomes" id="UP000316096"/>
    </source>
</evidence>
<dbReference type="Pfam" id="PF12770">
    <property type="entry name" value="CHAT"/>
    <property type="match status" value="1"/>
</dbReference>
<name>A0A543CQC8_9ACTN</name>
<comment type="caution">
    <text evidence="2">The sequence shown here is derived from an EMBL/GenBank/DDBJ whole genome shotgun (WGS) entry which is preliminary data.</text>
</comment>
<dbReference type="InterPro" id="IPR024983">
    <property type="entry name" value="CHAT_dom"/>
</dbReference>
<gene>
    <name evidence="2" type="ORF">FB559_4966</name>
</gene>
<dbReference type="AlphaFoldDB" id="A0A543CQC8"/>
<keyword evidence="3" id="KW-1185">Reference proteome</keyword>
<feature type="domain" description="CHAT" evidence="1">
    <location>
        <begin position="785"/>
        <end position="1033"/>
    </location>
</feature>
<evidence type="ECO:0000313" key="2">
    <source>
        <dbReference type="EMBL" id="TQL99303.1"/>
    </source>
</evidence>
<proteinExistence type="predicted"/>
<dbReference type="OrthoDB" id="3206999at2"/>
<protein>
    <submittedName>
        <fullName evidence="2">CHAT domain-containing protein</fullName>
    </submittedName>
</protein>
<dbReference type="EMBL" id="VFOZ01000001">
    <property type="protein sequence ID" value="TQL99303.1"/>
    <property type="molecule type" value="Genomic_DNA"/>
</dbReference>